<dbReference type="Proteomes" id="UP001208567">
    <property type="component" value="Unassembled WGS sequence"/>
</dbReference>
<comment type="caution">
    <text evidence="6">The sequence shown here is derived from an EMBL/GenBank/DDBJ whole genome shotgun (WGS) entry which is preliminary data.</text>
</comment>
<dbReference type="InterPro" id="IPR045351">
    <property type="entry name" value="DUF6531"/>
</dbReference>
<evidence type="ECO:0000256" key="4">
    <source>
        <dbReference type="ARBA" id="ARBA00022737"/>
    </source>
</evidence>
<evidence type="ECO:0000313" key="6">
    <source>
        <dbReference type="EMBL" id="GLC31550.1"/>
    </source>
</evidence>
<keyword evidence="2" id="KW-0964">Secreted</keyword>
<dbReference type="NCBIfam" id="TIGR01643">
    <property type="entry name" value="YD_repeat_2x"/>
    <property type="match status" value="1"/>
</dbReference>
<dbReference type="InterPro" id="IPR006530">
    <property type="entry name" value="YD"/>
</dbReference>
<protein>
    <recommendedName>
        <fullName evidence="5">Fibronectin type-III domain-containing protein</fullName>
    </recommendedName>
</protein>
<keyword evidence="7" id="KW-1185">Reference proteome</keyword>
<dbReference type="Gene3D" id="2.60.40.10">
    <property type="entry name" value="Immunoglobulins"/>
    <property type="match status" value="2"/>
</dbReference>
<dbReference type="PANTHER" id="PTHR32305:SF15">
    <property type="entry name" value="PROTEIN RHSA-RELATED"/>
    <property type="match status" value="1"/>
</dbReference>
<dbReference type="RefSeq" id="WP_264850880.1">
    <property type="nucleotide sequence ID" value="NZ_BRXR01000001.1"/>
</dbReference>
<proteinExistence type="predicted"/>
<keyword evidence="3" id="KW-0732">Signal</keyword>
<evidence type="ECO:0000313" key="7">
    <source>
        <dbReference type="Proteomes" id="UP001208567"/>
    </source>
</evidence>
<sequence length="2999" mass="339063">MKKRGHQRILASFLTLILITGLIPEKASSVEVANSGAVGISTEKLIVKELTEKRQENARFFLNSDGSETAVIYNTKVNYRSGDAYQRVSNNLIQPAAQYMESGFTYKNEANDFNVYFKDNIAKESPVQLEFGNYQVSLTPISANGSNVLLGTTYSSSQLTAQNTSISSIDEKNKQLPANINQYVNPVVKDSIEYKNVYGEGSSIQYQLINSGIKENIVLNAYNNTNKFEFNLNLKGLKLEKKENGPIILKDAVTGEIKGGMPLPFMVDSAENEHYSENIQTYIETKNEVEGRYKLIYIVDEEFLKSADTVYPVTIDPPIVIQGSSYNVTRDAYVESKYPGSNYWTSAQLRAGYDKTTGTARSYVKFPNLPSLGNATITGAWFAAVGTNENLDKGNNATIEVRKPNSNWDSSNITWNNAPSYGECIDSTAVSSPDWYYWNITSVVSDWYKGSVNYGLVLKDKNETWQYRRFSSSDGQYPPALIINYISPVTTLRSAAYGGAANSQNGYVNLTWNAVSGAKGYYVAIFNGLEYQYFDVGNVTSWTTKGQGIWPEAGEIAKGRYQLHKDKLGVELPNDPVNCYRVSPGDAVYKSQHFYYFRVMPYNDGGYANIDSCNCEKVYIPDTSSPEGIQTTSIKVNNNPAINETNAWQLKLTWTIPKDLPEGKKEDGTSLASGIQKYKVRLIQVNSNSVVKEAEVTSGTTEYLFNNVADNYEYKAEIYAYDNNGNYTISAKAAGPVITGDRTPPTVPSNVSISRSSGKLGDIPSITWAGIKDEKGLSSVQYKINNNGWVDIGKNTEGGSVDINCSYLQEGNNIIYVRGIDKQGNIGESKAVYYKLDTKLPSINITSPKDMQIINGQIGINGEIYDENIKEWKIEYGYGRTPSSFTTVSAGTANSPELNYILDVSGYLTGLYTIRITAKDIANNASVKQVTVDKSNKIALESTLNITQPIKGQTLNNIMTPVKYAFLNGSSIDGLKGKLYINSMLYKEQSASTDILQINALDFKEGSENNIYVDAFNSDGKKFSSESSYYIKSTKGLKDILWTKQDNIVLSPAITLEYVDDTSNNGFLEGQVEFENEVQAITLNDDVYRYGSTTTSVSSSGDPTGEPVDSQINYKISCDNGITWKSIWPNNKAFLDKPNKKIKIRVSLTMAEIPSKYTTALLQNKLSIYKFVPKIFDINITGLFDCILDDNFSNMNKINSSTINSVSISSEGIKLINPQSTTSNSSLSTKVVGSVQAKKIELMESVSKVRVEAQEIRGSGEIFYYISSDEGVSWQKINLNEDTNLNKASNKLILKAELSAPTGAVSPTIKSWRLIELDCKRLTTSNTFKVQLLDIPQNLEATPKVNYTTLLRWQYDLLKIQQGVRFNVYRSTIQGFTPSKENLIASNITTTYYNDYNINYGQKFYYKVTAVKDFEGQKGRESCSSNSALATIVDKNELDKRLGLEDYWAASQFRTGAGSGFINLTSGNLCYEGTDFVYPSPKLAMVLRRTYNNQATSKSSFGIGWDFNFNTNLLKEYDVTGKIVQALILKDGDGTTHRFKIRADGTYESPKGSHMELTQKTNGTYEIRREDNITYVFDSSMNLKLFKDDFGNALNITYNGRGNIDSVYDNYNHKISFFYENKNIDLVSSIVDPSGRVFHYEYNSNEKLEKMYIIIENNQVYSETYLYDKNNNIEKVIGPKNQQTTSFQYYDNGTVKRFTDPKSEYIDIQYAPQVNAAIFTEGETTLVSNRNVKASFKYNVEGNLIETVDPLLNHTYYEVDSDYNTRAMKYYKKTDDKSEEIKYSYDYDSKGNIISITDPELNLTEFKDYNKFNEPKKIIKKGIEDGKEVIIETNYNYDDNNGNLLTSTDSENRVTTYDYYSNGLIKSSTDNFNNKTEYIYYEEGAYKGKLRKTIEPLGKVTEVTEYDKQGNATKIITYDANNPSKIEDSIGALYDILGRKTRTIYQDNQYDEYEYDLNHNLVASYDRDKVPTIYGYDDLDRPTYVQKVNGDCSSTSYEYNADNKLVVTTEDAGARTTQQYYDAAGRVEKTISGNNYTRYEYDNLGNMTKIFGRDDYDEKKEKLIATAQYDVFNRITKQFIDPTNKNICSSVDYDFLGNKKSEIDGLGNKTEYNYDNIGRLKAVHNFVTSRTYDESSKKITETQGKIDDLVTDYLYDQRDPVEVGLVYNSVKDALHRETRTYFDALGRKVKETKKDGETGELRETKYDYYITGKLKTEIKPDKTPISFEYTNLLQLKTVKYGADNSQYTSFDYYNNGLTKSIEDLMNGNSIKTDYQYDSIGRLEQITQEGQYIGYHYDGSNNVTDISYACGGENKNIHYQYDKSNRLDYIASGENTVREYKYTFADRVDNIINYRKFDTGNKDSYTLQKYKYNSLGQPEEIQYLENGNSLKEKYNLQFDNNGRIKNEVSWSNYTNADYTKTDYENKDSNKQIEISKTESYLYDELGRLITDTSTKTETGKETKNKVTNYSYDWVGNRKAKVSDTETLAYNYNDFNNLLNIYRNGNIKSKWTYDLNGNQLTETTNREKDEVPGKDAAQVTKEFIYDRSDRLYKLKTTDGTNLQEVTNYYNANGERTKQIEVNKKVTDTNTSVPGLETRYFYNNGKLLFTTDQNHTLVEDNLLDPSGQIIFTKRNDGNYTNKYFFYSHDTRGSVSNIINPDGKLVKGYSYDEFGGTEERGDKSFKNSVKFTGAVNDSSTGLYYMNARFYNPSTARFLTQDSYTGNPYEPRTQHLYSYCANDPINYTDPTGHMMRSDAEDGGSTPDPLQTYLNNRVKLGGSSVLSPATRKAWNGLNDTFKYEGVISNFAKNIDKGISKASDAANNNIIFAIVPLLRGNTQALERDTELFESKIPRIEGIIQRSSKTCNLPVLHSDQIIMNNYQRYYNEAWSQVVNDFNKGKITIPADMNWKTVLGQRTDSIARNRLINFLGREGIPEGPQTDVLVNRWLRDPSGSGKYRIPDLRLKATGNILDGTIGNKTMTSPQIQDFIKFSGGDKVIIIRP</sequence>
<dbReference type="Gene3D" id="2.180.10.10">
    <property type="entry name" value="RHS repeat-associated core"/>
    <property type="match status" value="4"/>
</dbReference>
<dbReference type="InterPro" id="IPR056823">
    <property type="entry name" value="TEN-like_YD-shell"/>
</dbReference>
<name>A0ABQ5N8N3_9CLOT</name>
<dbReference type="SUPFAM" id="SSF49265">
    <property type="entry name" value="Fibronectin type III"/>
    <property type="match status" value="1"/>
</dbReference>
<organism evidence="6 7">
    <name type="scientific">Clostridium omnivorum</name>
    <dbReference type="NCBI Taxonomy" id="1604902"/>
    <lineage>
        <taxon>Bacteria</taxon>
        <taxon>Bacillati</taxon>
        <taxon>Bacillota</taxon>
        <taxon>Clostridia</taxon>
        <taxon>Eubacteriales</taxon>
        <taxon>Clostridiaceae</taxon>
        <taxon>Clostridium</taxon>
    </lineage>
</organism>
<evidence type="ECO:0000259" key="5">
    <source>
        <dbReference type="PROSITE" id="PS50853"/>
    </source>
</evidence>
<dbReference type="Pfam" id="PF20148">
    <property type="entry name" value="DUF6531"/>
    <property type="match status" value="1"/>
</dbReference>
<dbReference type="PANTHER" id="PTHR32305">
    <property type="match status" value="1"/>
</dbReference>
<dbReference type="Pfam" id="PF24517">
    <property type="entry name" value="CBM96"/>
    <property type="match status" value="1"/>
</dbReference>
<accession>A0ABQ5N8N3</accession>
<dbReference type="InterPro" id="IPR003961">
    <property type="entry name" value="FN3_dom"/>
</dbReference>
<dbReference type="InterPro" id="IPR013783">
    <property type="entry name" value="Ig-like_fold"/>
</dbReference>
<dbReference type="EMBL" id="BRXR01000001">
    <property type="protein sequence ID" value="GLC31550.1"/>
    <property type="molecule type" value="Genomic_DNA"/>
</dbReference>
<dbReference type="NCBIfam" id="TIGR03696">
    <property type="entry name" value="Rhs_assc_core"/>
    <property type="match status" value="1"/>
</dbReference>
<evidence type="ECO:0000256" key="2">
    <source>
        <dbReference type="ARBA" id="ARBA00022525"/>
    </source>
</evidence>
<dbReference type="PROSITE" id="PS50853">
    <property type="entry name" value="FN3"/>
    <property type="match status" value="1"/>
</dbReference>
<evidence type="ECO:0000256" key="1">
    <source>
        <dbReference type="ARBA" id="ARBA00004613"/>
    </source>
</evidence>
<dbReference type="Pfam" id="PF25023">
    <property type="entry name" value="TEN_YD-shell"/>
    <property type="match status" value="1"/>
</dbReference>
<dbReference type="NCBIfam" id="NF033679">
    <property type="entry name" value="DNRLRE_dom"/>
    <property type="match status" value="1"/>
</dbReference>
<dbReference type="InterPro" id="IPR036116">
    <property type="entry name" value="FN3_sf"/>
</dbReference>
<dbReference type="InterPro" id="IPR055372">
    <property type="entry name" value="CBM96"/>
</dbReference>
<evidence type="ECO:0000256" key="3">
    <source>
        <dbReference type="ARBA" id="ARBA00022729"/>
    </source>
</evidence>
<gene>
    <name evidence="6" type="ORF">bsdE14_29600</name>
</gene>
<comment type="subcellular location">
    <subcellularLocation>
        <location evidence="1">Secreted</location>
    </subcellularLocation>
</comment>
<keyword evidence="4" id="KW-0677">Repeat</keyword>
<reference evidence="6 7" key="1">
    <citation type="journal article" date="2024" name="Int. J. Syst. Evol. Microbiol.">
        <title>Clostridium omnivorum sp. nov., isolated from anoxic soil under the treatment of reductive soil disinfestation.</title>
        <authorList>
            <person name="Ueki A."/>
            <person name="Tonouchi A."/>
            <person name="Kaku N."/>
            <person name="Honma S."/>
            <person name="Ueki K."/>
        </authorList>
    </citation>
    <scope>NUCLEOTIDE SEQUENCE [LARGE SCALE GENOMIC DNA]</scope>
    <source>
        <strain evidence="6 7">E14</strain>
    </source>
</reference>
<dbReference type="InterPro" id="IPR022385">
    <property type="entry name" value="Rhs_assc_core"/>
</dbReference>
<dbReference type="InterPro" id="IPR050708">
    <property type="entry name" value="T6SS_VgrG/RHS"/>
</dbReference>
<feature type="domain" description="Fibronectin type-III" evidence="5">
    <location>
        <begin position="636"/>
        <end position="746"/>
    </location>
</feature>